<keyword evidence="4 6" id="KW-0975">Bacterial flagellum</keyword>
<evidence type="ECO:0000313" key="9">
    <source>
        <dbReference type="EMBL" id="QIB68368.1"/>
    </source>
</evidence>
<dbReference type="AlphaFoldDB" id="A0A858BTG2"/>
<name>A0A858BTG2_9FIRM</name>
<evidence type="ECO:0000259" key="7">
    <source>
        <dbReference type="Pfam" id="PF00460"/>
    </source>
</evidence>
<keyword evidence="10" id="KW-1185">Reference proteome</keyword>
<evidence type="ECO:0000256" key="1">
    <source>
        <dbReference type="ARBA" id="ARBA00004117"/>
    </source>
</evidence>
<proteinExistence type="inferred from homology"/>
<dbReference type="GO" id="GO:0071978">
    <property type="term" value="P:bacterial-type flagellum-dependent swarming motility"/>
    <property type="evidence" value="ECO:0007669"/>
    <property type="project" value="TreeGrafter"/>
</dbReference>
<evidence type="ECO:0000256" key="4">
    <source>
        <dbReference type="ARBA" id="ARBA00023143"/>
    </source>
</evidence>
<dbReference type="InterPro" id="IPR019776">
    <property type="entry name" value="Flagellar_basal_body_rod_CS"/>
</dbReference>
<keyword evidence="9" id="KW-0969">Cilium</keyword>
<organism evidence="9 10">
    <name type="scientific">Aminipila butyrica</name>
    <dbReference type="NCBI Taxonomy" id="433296"/>
    <lineage>
        <taxon>Bacteria</taxon>
        <taxon>Bacillati</taxon>
        <taxon>Bacillota</taxon>
        <taxon>Clostridia</taxon>
        <taxon>Peptostreptococcales</taxon>
        <taxon>Anaerovoracaceae</taxon>
        <taxon>Aminipila</taxon>
    </lineage>
</organism>
<comment type="similarity">
    <text evidence="2">Belongs to the flagella basal body rod proteins family.</text>
</comment>
<dbReference type="Pfam" id="PF06429">
    <property type="entry name" value="Flg_bbr_C"/>
    <property type="match status" value="1"/>
</dbReference>
<comment type="subunit">
    <text evidence="5 6">The basal body constitutes a major portion of the flagellar organelle and consists of four rings (L,P,S, and M) mounted on a central rod. The rod consists of about 26 subunits of FlgG in the distal portion, and FlgB, FlgC and FlgF are thought to build up the proximal portion of the rod with about 6 subunits each.</text>
</comment>
<dbReference type="KEGG" id="abut:Ami103574_03125"/>
<dbReference type="NCBIfam" id="TIGR01395">
    <property type="entry name" value="FlgC"/>
    <property type="match status" value="1"/>
</dbReference>
<accession>A0A858BTG2</accession>
<dbReference type="PANTHER" id="PTHR30435">
    <property type="entry name" value="FLAGELLAR PROTEIN"/>
    <property type="match status" value="1"/>
</dbReference>
<dbReference type="RefSeq" id="WP_163065235.1">
    <property type="nucleotide sequence ID" value="NZ_CP048649.1"/>
</dbReference>
<keyword evidence="9" id="KW-0966">Cell projection</keyword>
<comment type="subcellular location">
    <subcellularLocation>
        <location evidence="1 6">Bacterial flagellum basal body</location>
    </subcellularLocation>
</comment>
<evidence type="ECO:0000256" key="3">
    <source>
        <dbReference type="ARBA" id="ARBA00017941"/>
    </source>
</evidence>
<dbReference type="PROSITE" id="PS00588">
    <property type="entry name" value="FLAGELLA_BB_ROD"/>
    <property type="match status" value="1"/>
</dbReference>
<dbReference type="InterPro" id="IPR010930">
    <property type="entry name" value="Flg_bb/hook_C_dom"/>
</dbReference>
<feature type="domain" description="Flagellar basal body rod protein N-terminal" evidence="7">
    <location>
        <begin position="7"/>
        <end position="35"/>
    </location>
</feature>
<gene>
    <name evidence="9" type="primary">flgC</name>
    <name evidence="9" type="ORF">Ami103574_03125</name>
</gene>
<dbReference type="EMBL" id="CP048649">
    <property type="protein sequence ID" value="QIB68368.1"/>
    <property type="molecule type" value="Genomic_DNA"/>
</dbReference>
<evidence type="ECO:0000256" key="6">
    <source>
        <dbReference type="RuleBase" id="RU362062"/>
    </source>
</evidence>
<dbReference type="PANTHER" id="PTHR30435:SF2">
    <property type="entry name" value="FLAGELLAR BASAL-BODY ROD PROTEIN FLGC"/>
    <property type="match status" value="1"/>
</dbReference>
<dbReference type="InterPro" id="IPR001444">
    <property type="entry name" value="Flag_bb_rod_N"/>
</dbReference>
<dbReference type="GO" id="GO:0030694">
    <property type="term" value="C:bacterial-type flagellum basal body, rod"/>
    <property type="evidence" value="ECO:0007669"/>
    <property type="project" value="UniProtKB-UniRule"/>
</dbReference>
<evidence type="ECO:0000259" key="8">
    <source>
        <dbReference type="Pfam" id="PF06429"/>
    </source>
</evidence>
<sequence length="156" mass="17113">MSFLNSLNISASALTAQRQRLDIISENVANIDTTRTEAGGAYRRKLVVLEDKAGDLSFKDSLNRAVVEKDANGRLVRQDYSPGVRVSAIVEDQSALKTEYNPQHPDADADGYVQRPNVNMLEETIDSMSASRSYQANVVVLNAVKLMAQKALEIGK</sequence>
<evidence type="ECO:0000256" key="5">
    <source>
        <dbReference type="ARBA" id="ARBA00025933"/>
    </source>
</evidence>
<keyword evidence="9" id="KW-0282">Flagellum</keyword>
<feature type="domain" description="Flagellar basal-body/hook protein C-terminal" evidence="8">
    <location>
        <begin position="110"/>
        <end position="153"/>
    </location>
</feature>
<reference evidence="9 10" key="1">
    <citation type="submission" date="2020-02" db="EMBL/GenBank/DDBJ databases">
        <authorList>
            <person name="Kim Y.B."/>
            <person name="Roh S.W."/>
        </authorList>
    </citation>
    <scope>NUCLEOTIDE SEQUENCE [LARGE SCALE GENOMIC DNA]</scope>
    <source>
        <strain evidence="9 10">DSM 103574</strain>
    </source>
</reference>
<dbReference type="Proteomes" id="UP000466848">
    <property type="component" value="Chromosome"/>
</dbReference>
<dbReference type="InterPro" id="IPR006299">
    <property type="entry name" value="FlgC"/>
</dbReference>
<protein>
    <recommendedName>
        <fullName evidence="3 6">Flagellar basal-body rod protein FlgC</fullName>
    </recommendedName>
</protein>
<evidence type="ECO:0000256" key="2">
    <source>
        <dbReference type="ARBA" id="ARBA00009677"/>
    </source>
</evidence>
<dbReference type="Pfam" id="PF00460">
    <property type="entry name" value="Flg_bb_rod"/>
    <property type="match status" value="1"/>
</dbReference>
<evidence type="ECO:0000313" key="10">
    <source>
        <dbReference type="Proteomes" id="UP000466848"/>
    </source>
</evidence>